<protein>
    <submittedName>
        <fullName evidence="3">VanZ family protein</fullName>
    </submittedName>
</protein>
<dbReference type="RefSeq" id="WP_233053552.1">
    <property type="nucleotide sequence ID" value="NZ_JAIMJA010000014.1"/>
</dbReference>
<name>A0ABS8WE22_9GAMM</name>
<evidence type="ECO:0000259" key="2">
    <source>
        <dbReference type="Pfam" id="PF04892"/>
    </source>
</evidence>
<dbReference type="EMBL" id="JAIMJA010000014">
    <property type="protein sequence ID" value="MCE2595886.1"/>
    <property type="molecule type" value="Genomic_DNA"/>
</dbReference>
<proteinExistence type="predicted"/>
<keyword evidence="1" id="KW-0472">Membrane</keyword>
<gene>
    <name evidence="3" type="ORF">K6Y31_13820</name>
</gene>
<feature type="domain" description="VanZ-like" evidence="2">
    <location>
        <begin position="28"/>
        <end position="107"/>
    </location>
</feature>
<evidence type="ECO:0000313" key="4">
    <source>
        <dbReference type="Proteomes" id="UP001201273"/>
    </source>
</evidence>
<dbReference type="Pfam" id="PF04892">
    <property type="entry name" value="VanZ"/>
    <property type="match status" value="1"/>
</dbReference>
<dbReference type="Proteomes" id="UP001201273">
    <property type="component" value="Unassembled WGS sequence"/>
</dbReference>
<keyword evidence="4" id="KW-1185">Reference proteome</keyword>
<accession>A0ABS8WE22</accession>
<evidence type="ECO:0000313" key="3">
    <source>
        <dbReference type="EMBL" id="MCE2595886.1"/>
    </source>
</evidence>
<reference evidence="3 4" key="1">
    <citation type="journal article" date="2022" name="Environ. Microbiol. Rep.">
        <title>Eco-phylogenetic analyses reveal divergent evolution of vitamin B12 metabolism in the marine bacterial family 'Psychromonadaceae'.</title>
        <authorList>
            <person name="Jin X."/>
            <person name="Yang Y."/>
            <person name="Cao H."/>
            <person name="Gao B."/>
            <person name="Zhao Z."/>
        </authorList>
    </citation>
    <scope>NUCLEOTIDE SEQUENCE [LARGE SCALE GENOMIC DNA]</scope>
    <source>
        <strain evidence="3 4">MKS20</strain>
    </source>
</reference>
<sequence>MPLSTAAKISFVSLLVVISYLAFSPAPVQIQFNNMDKINHLAAFASLALVGRCAFSFHAGWLFGLLTGYGALIELIQSHISNRFASGLDLLADMLGIILGLVCYRLMQPWLAKLGYFAPLAKVNK</sequence>
<evidence type="ECO:0000256" key="1">
    <source>
        <dbReference type="SAM" id="Phobius"/>
    </source>
</evidence>
<dbReference type="InterPro" id="IPR006976">
    <property type="entry name" value="VanZ-like"/>
</dbReference>
<organism evidence="3 4">
    <name type="scientific">Motilimonas cestriensis</name>
    <dbReference type="NCBI Taxonomy" id="2742685"/>
    <lineage>
        <taxon>Bacteria</taxon>
        <taxon>Pseudomonadati</taxon>
        <taxon>Pseudomonadota</taxon>
        <taxon>Gammaproteobacteria</taxon>
        <taxon>Alteromonadales</taxon>
        <taxon>Alteromonadales genera incertae sedis</taxon>
        <taxon>Motilimonas</taxon>
    </lineage>
</organism>
<keyword evidence="1" id="KW-0812">Transmembrane</keyword>
<keyword evidence="1" id="KW-1133">Transmembrane helix</keyword>
<feature type="transmembrane region" description="Helical" evidence="1">
    <location>
        <begin position="84"/>
        <end position="104"/>
    </location>
</feature>
<comment type="caution">
    <text evidence="3">The sequence shown here is derived from an EMBL/GenBank/DDBJ whole genome shotgun (WGS) entry which is preliminary data.</text>
</comment>
<feature type="transmembrane region" description="Helical" evidence="1">
    <location>
        <begin position="6"/>
        <end position="23"/>
    </location>
</feature>
<dbReference type="NCBIfam" id="NF037970">
    <property type="entry name" value="vanZ_1"/>
    <property type="match status" value="1"/>
</dbReference>